<accession>A0A0D3CUK4</accession>
<dbReference type="AlphaFoldDB" id="A0A0D3CUK4"/>
<dbReference type="Gramene" id="Bo6g074720.1">
    <property type="protein sequence ID" value="Bo6g074720.1"/>
    <property type="gene ID" value="Bo6g074720"/>
</dbReference>
<dbReference type="GO" id="GO:0008270">
    <property type="term" value="F:zinc ion binding"/>
    <property type="evidence" value="ECO:0007669"/>
    <property type="project" value="UniProtKB-KW"/>
</dbReference>
<feature type="region of interest" description="Disordered" evidence="2">
    <location>
        <begin position="184"/>
        <end position="215"/>
    </location>
</feature>
<keyword evidence="1" id="KW-0863">Zinc-finger</keyword>
<feature type="compositionally biased region" description="Basic residues" evidence="2">
    <location>
        <begin position="359"/>
        <end position="368"/>
    </location>
</feature>
<evidence type="ECO:0000256" key="1">
    <source>
        <dbReference type="PROSITE-ProRule" id="PRU00047"/>
    </source>
</evidence>
<evidence type="ECO:0000313" key="4">
    <source>
        <dbReference type="EnsemblPlants" id="Bo6g074720.1"/>
    </source>
</evidence>
<dbReference type="InterPro" id="IPR001878">
    <property type="entry name" value="Znf_CCHC"/>
</dbReference>
<protein>
    <recommendedName>
        <fullName evidence="3">CCHC-type domain-containing protein</fullName>
    </recommendedName>
</protein>
<keyword evidence="1" id="KW-0862">Zinc</keyword>
<dbReference type="PANTHER" id="PTHR35046:SF22">
    <property type="entry name" value="CCHC-TYPE DOMAIN-CONTAINING PROTEIN"/>
    <property type="match status" value="1"/>
</dbReference>
<feature type="region of interest" description="Disordered" evidence="2">
    <location>
        <begin position="115"/>
        <end position="156"/>
    </location>
</feature>
<dbReference type="InterPro" id="IPR036875">
    <property type="entry name" value="Znf_CCHC_sf"/>
</dbReference>
<dbReference type="HOGENOM" id="CLU_043604_0_0_1"/>
<name>A0A0D3CUK4_BRAOL</name>
<dbReference type="EnsemblPlants" id="Bo6g074720.1">
    <property type="protein sequence ID" value="Bo6g074720.1"/>
    <property type="gene ID" value="Bo6g074720"/>
</dbReference>
<keyword evidence="1" id="KW-0479">Metal-binding</keyword>
<feature type="region of interest" description="Disordered" evidence="2">
    <location>
        <begin position="37"/>
        <end position="63"/>
    </location>
</feature>
<proteinExistence type="predicted"/>
<keyword evidence="5" id="KW-1185">Reference proteome</keyword>
<evidence type="ECO:0000313" key="5">
    <source>
        <dbReference type="Proteomes" id="UP000032141"/>
    </source>
</evidence>
<feature type="compositionally biased region" description="Basic and acidic residues" evidence="2">
    <location>
        <begin position="343"/>
        <end position="357"/>
    </location>
</feature>
<dbReference type="Proteomes" id="UP000032141">
    <property type="component" value="Chromosome C6"/>
</dbReference>
<feature type="compositionally biased region" description="Basic and acidic residues" evidence="2">
    <location>
        <begin position="129"/>
        <end position="155"/>
    </location>
</feature>
<dbReference type="PROSITE" id="PS50158">
    <property type="entry name" value="ZF_CCHC"/>
    <property type="match status" value="1"/>
</dbReference>
<reference evidence="4 5" key="1">
    <citation type="journal article" date="2014" name="Genome Biol.">
        <title>Transcriptome and methylome profiling reveals relics of genome dominance in the mesopolyploid Brassica oleracea.</title>
        <authorList>
            <person name="Parkin I.A."/>
            <person name="Koh C."/>
            <person name="Tang H."/>
            <person name="Robinson S.J."/>
            <person name="Kagale S."/>
            <person name="Clarke W.E."/>
            <person name="Town C.D."/>
            <person name="Nixon J."/>
            <person name="Krishnakumar V."/>
            <person name="Bidwell S.L."/>
            <person name="Denoeud F."/>
            <person name="Belcram H."/>
            <person name="Links M.G."/>
            <person name="Just J."/>
            <person name="Clarke C."/>
            <person name="Bender T."/>
            <person name="Huebert T."/>
            <person name="Mason A.S."/>
            <person name="Pires J.C."/>
            <person name="Barker G."/>
            <person name="Moore J."/>
            <person name="Walley P.G."/>
            <person name="Manoli S."/>
            <person name="Batley J."/>
            <person name="Edwards D."/>
            <person name="Nelson M.N."/>
            <person name="Wang X."/>
            <person name="Paterson A.H."/>
            <person name="King G."/>
            <person name="Bancroft I."/>
            <person name="Chalhoub B."/>
            <person name="Sharpe A.G."/>
        </authorList>
    </citation>
    <scope>NUCLEOTIDE SEQUENCE</scope>
    <source>
        <strain evidence="4 5">cv. TO1000</strain>
    </source>
</reference>
<feature type="compositionally biased region" description="Polar residues" evidence="2">
    <location>
        <begin position="185"/>
        <end position="195"/>
    </location>
</feature>
<organism evidence="4 5">
    <name type="scientific">Brassica oleracea var. oleracea</name>
    <dbReference type="NCBI Taxonomy" id="109376"/>
    <lineage>
        <taxon>Eukaryota</taxon>
        <taxon>Viridiplantae</taxon>
        <taxon>Streptophyta</taxon>
        <taxon>Embryophyta</taxon>
        <taxon>Tracheophyta</taxon>
        <taxon>Spermatophyta</taxon>
        <taxon>Magnoliopsida</taxon>
        <taxon>eudicotyledons</taxon>
        <taxon>Gunneridae</taxon>
        <taxon>Pentapetalae</taxon>
        <taxon>rosids</taxon>
        <taxon>malvids</taxon>
        <taxon>Brassicales</taxon>
        <taxon>Brassicaceae</taxon>
        <taxon>Brassiceae</taxon>
        <taxon>Brassica</taxon>
    </lineage>
</organism>
<evidence type="ECO:0000256" key="2">
    <source>
        <dbReference type="SAM" id="MobiDB-lite"/>
    </source>
</evidence>
<feature type="compositionally biased region" description="Basic and acidic residues" evidence="2">
    <location>
        <begin position="37"/>
        <end position="62"/>
    </location>
</feature>
<dbReference type="GO" id="GO:0003676">
    <property type="term" value="F:nucleic acid binding"/>
    <property type="evidence" value="ECO:0007669"/>
    <property type="project" value="InterPro"/>
</dbReference>
<dbReference type="SUPFAM" id="SSF57756">
    <property type="entry name" value="Retrovirus zinc finger-like domains"/>
    <property type="match status" value="1"/>
</dbReference>
<feature type="domain" description="CCHC-type" evidence="3">
    <location>
        <begin position="229"/>
        <end position="245"/>
    </location>
</feature>
<sequence>MHTAQGGVLVNQLDQTEVFMSDHASLAACDSQSDHSVHADHNFPLDRADQNVRTVPSDHPDRTACTGDWAEDLASLFDPNMDLSFGYFSKERILKLSEDLGHVGTQLVRSERPAAFAERPTHKQKKRQNKCDDEKWFRSGDRPFTKAKRSNRDVPDQNELQTYTSWEKMLHKAIHVVRQLKKKGNTNTSYAPKQQSNSSSLSNSDLKTNVLSSDKGKAVKTTSKALSTRCFKCHRVGHYANKCQKHRWCLWRKLKPSQKRKSLCQFSMTMHMNRRKGQVENKTVVIKKDLLPFTNWTELKSIGANQHGDQDVLNNLTEVHSSDRTRHTDRAVPCASQLELRLESRPDDRFPRTEARLPRPTRHSKTYGRARLSLGGEETEDGHAFSSSGPSEQSRKRSYLYPVHPSSSDEPGHLE</sequence>
<dbReference type="PANTHER" id="PTHR35046">
    <property type="entry name" value="ZINC KNUCKLE (CCHC-TYPE) FAMILY PROTEIN"/>
    <property type="match status" value="1"/>
</dbReference>
<reference evidence="4" key="2">
    <citation type="submission" date="2015-03" db="UniProtKB">
        <authorList>
            <consortium name="EnsemblPlants"/>
        </authorList>
    </citation>
    <scope>IDENTIFICATION</scope>
</reference>
<feature type="region of interest" description="Disordered" evidence="2">
    <location>
        <begin position="343"/>
        <end position="415"/>
    </location>
</feature>
<evidence type="ECO:0000259" key="3">
    <source>
        <dbReference type="PROSITE" id="PS50158"/>
    </source>
</evidence>